<evidence type="ECO:0000313" key="10">
    <source>
        <dbReference type="EMBL" id="QDT59768.1"/>
    </source>
</evidence>
<evidence type="ECO:0000256" key="3">
    <source>
        <dbReference type="ARBA" id="ARBA00022475"/>
    </source>
</evidence>
<dbReference type="CDD" id="cd06177">
    <property type="entry name" value="MFS_NHS"/>
    <property type="match status" value="1"/>
</dbReference>
<dbReference type="GO" id="GO:0015213">
    <property type="term" value="F:uridine transmembrane transporter activity"/>
    <property type="evidence" value="ECO:0007669"/>
    <property type="project" value="TreeGrafter"/>
</dbReference>
<keyword evidence="5 9" id="KW-1133">Transmembrane helix</keyword>
<feature type="transmembrane region" description="Helical" evidence="9">
    <location>
        <begin position="245"/>
        <end position="267"/>
    </location>
</feature>
<keyword evidence="11" id="KW-1185">Reference proteome</keyword>
<dbReference type="EMBL" id="CP036272">
    <property type="protein sequence ID" value="QDT59768.1"/>
    <property type="molecule type" value="Genomic_DNA"/>
</dbReference>
<dbReference type="GO" id="GO:0005886">
    <property type="term" value="C:plasma membrane"/>
    <property type="evidence" value="ECO:0007669"/>
    <property type="project" value="UniProtKB-SubCell"/>
</dbReference>
<dbReference type="GO" id="GO:0015212">
    <property type="term" value="F:cytidine transmembrane transporter activity"/>
    <property type="evidence" value="ECO:0007669"/>
    <property type="project" value="TreeGrafter"/>
</dbReference>
<gene>
    <name evidence="10" type="primary">yegT</name>
    <name evidence="10" type="ORF">SV7mr_22780</name>
</gene>
<sequence>MDTSVRVRLSIMMFLQFFVWGAWYVTAPGYLGTIGFKPTDIGNTYSVGPIAGLVTPLFVGLIADRFFSAQKVLAILHLLGGAIMLIAAQLMQGNTPSPGVLNWGFFLGYMLTYYPTLALTNTIAMKHMTDPERQFPGIRVLGTIGWIAAGFALTFAKIETNVGMFYMAGGAAIALGLFSFVLPSTPPVGAGEPVRISELFGLNALSLLKNPSYLVFVLASMLICIPLAFYYQIAARVVELGGMPIGATMSMGQVSEIFFMLVMPLFFVRLGVKWMLAVGMLTWVLRYLLFAFGAPTEIKWMIFLGVVVHGICYDFFFVTGQIYTDQKAPKKIRAQAQGLLVMLTLGLGMMIGAQAAGQVETQHTTQDAIDKNEIVQKLDDSIKDLNEQISEETDSTKLSALETQLETLNASRSDARHAALAAIEWQPLWLKPAGFAAVVLILFVLLFWDKSPTAVADDDSEDAPETADSDDMIELNPDNPYASS</sequence>
<dbReference type="InterPro" id="IPR004740">
    <property type="entry name" value="Nuc_H_symport"/>
</dbReference>
<dbReference type="Gene3D" id="1.20.1250.20">
    <property type="entry name" value="MFS general substrate transporter like domains"/>
    <property type="match status" value="2"/>
</dbReference>
<reference evidence="10 11" key="1">
    <citation type="submission" date="2019-02" db="EMBL/GenBank/DDBJ databases">
        <title>Deep-cultivation of Planctomycetes and their phenomic and genomic characterization uncovers novel biology.</title>
        <authorList>
            <person name="Wiegand S."/>
            <person name="Jogler M."/>
            <person name="Boedeker C."/>
            <person name="Pinto D."/>
            <person name="Vollmers J."/>
            <person name="Rivas-Marin E."/>
            <person name="Kohn T."/>
            <person name="Peeters S.H."/>
            <person name="Heuer A."/>
            <person name="Rast P."/>
            <person name="Oberbeckmann S."/>
            <person name="Bunk B."/>
            <person name="Jeske O."/>
            <person name="Meyerdierks A."/>
            <person name="Storesund J.E."/>
            <person name="Kallscheuer N."/>
            <person name="Luecker S."/>
            <person name="Lage O.M."/>
            <person name="Pohl T."/>
            <person name="Merkel B.J."/>
            <person name="Hornburger P."/>
            <person name="Mueller R.-W."/>
            <person name="Bruemmer F."/>
            <person name="Labrenz M."/>
            <person name="Spormann A.M."/>
            <person name="Op den Camp H."/>
            <person name="Overmann J."/>
            <person name="Amann R."/>
            <person name="Jetten M.S.M."/>
            <person name="Mascher T."/>
            <person name="Medema M.H."/>
            <person name="Devos D.P."/>
            <person name="Kaster A.-K."/>
            <person name="Ovreas L."/>
            <person name="Rohde M."/>
            <person name="Galperin M.Y."/>
            <person name="Jogler C."/>
        </authorList>
    </citation>
    <scope>NUCLEOTIDE SEQUENCE [LARGE SCALE GENOMIC DNA]</scope>
    <source>
        <strain evidence="10 11">SV_7m_r</strain>
    </source>
</reference>
<feature type="coiled-coil region" evidence="7">
    <location>
        <begin position="375"/>
        <end position="418"/>
    </location>
</feature>
<evidence type="ECO:0000256" key="2">
    <source>
        <dbReference type="ARBA" id="ARBA00022448"/>
    </source>
</evidence>
<dbReference type="AlphaFoldDB" id="A0A517SUH2"/>
<evidence type="ECO:0000256" key="4">
    <source>
        <dbReference type="ARBA" id="ARBA00022692"/>
    </source>
</evidence>
<evidence type="ECO:0000256" key="6">
    <source>
        <dbReference type="ARBA" id="ARBA00023136"/>
    </source>
</evidence>
<evidence type="ECO:0000256" key="9">
    <source>
        <dbReference type="SAM" id="Phobius"/>
    </source>
</evidence>
<feature type="transmembrane region" description="Helical" evidence="9">
    <location>
        <begin position="339"/>
        <end position="357"/>
    </location>
</feature>
<dbReference type="PANTHER" id="PTHR23522">
    <property type="entry name" value="BLL5896 PROTEIN"/>
    <property type="match status" value="1"/>
</dbReference>
<feature type="region of interest" description="Disordered" evidence="8">
    <location>
        <begin position="454"/>
        <end position="484"/>
    </location>
</feature>
<keyword evidence="2" id="KW-0813">Transport</keyword>
<evidence type="ECO:0000256" key="8">
    <source>
        <dbReference type="SAM" id="MobiDB-lite"/>
    </source>
</evidence>
<feature type="transmembrane region" description="Helical" evidence="9">
    <location>
        <begin position="300"/>
        <end position="318"/>
    </location>
</feature>
<dbReference type="Proteomes" id="UP000315003">
    <property type="component" value="Chromosome"/>
</dbReference>
<evidence type="ECO:0000256" key="7">
    <source>
        <dbReference type="SAM" id="Coils"/>
    </source>
</evidence>
<feature type="transmembrane region" description="Helical" evidence="9">
    <location>
        <begin position="213"/>
        <end position="233"/>
    </location>
</feature>
<dbReference type="OrthoDB" id="9783013at2"/>
<evidence type="ECO:0000256" key="5">
    <source>
        <dbReference type="ARBA" id="ARBA00022989"/>
    </source>
</evidence>
<evidence type="ECO:0000256" key="1">
    <source>
        <dbReference type="ARBA" id="ARBA00004651"/>
    </source>
</evidence>
<organism evidence="10 11">
    <name type="scientific">Stieleria bergensis</name>
    <dbReference type="NCBI Taxonomy" id="2528025"/>
    <lineage>
        <taxon>Bacteria</taxon>
        <taxon>Pseudomonadati</taxon>
        <taxon>Planctomycetota</taxon>
        <taxon>Planctomycetia</taxon>
        <taxon>Pirellulales</taxon>
        <taxon>Pirellulaceae</taxon>
        <taxon>Stieleria</taxon>
    </lineage>
</organism>
<keyword evidence="6 9" id="KW-0472">Membrane</keyword>
<dbReference type="PANTHER" id="PTHR23522:SF4">
    <property type="entry name" value="NUCLEOSIDE PERMEASE NUPG-RELATED"/>
    <property type="match status" value="1"/>
</dbReference>
<proteinExistence type="predicted"/>
<name>A0A517SUH2_9BACT</name>
<keyword evidence="3" id="KW-1003">Cell membrane</keyword>
<feature type="transmembrane region" description="Helical" evidence="9">
    <location>
        <begin position="103"/>
        <end position="125"/>
    </location>
</feature>
<feature type="transmembrane region" description="Helical" evidence="9">
    <location>
        <begin position="7"/>
        <end position="25"/>
    </location>
</feature>
<feature type="compositionally biased region" description="Acidic residues" evidence="8">
    <location>
        <begin position="456"/>
        <end position="473"/>
    </location>
</feature>
<dbReference type="InterPro" id="IPR036259">
    <property type="entry name" value="MFS_trans_sf"/>
</dbReference>
<keyword evidence="7" id="KW-0175">Coiled coil</keyword>
<dbReference type="Pfam" id="PF03825">
    <property type="entry name" value="Nuc_H_symport"/>
    <property type="match status" value="1"/>
</dbReference>
<evidence type="ECO:0000313" key="11">
    <source>
        <dbReference type="Proteomes" id="UP000315003"/>
    </source>
</evidence>
<protein>
    <submittedName>
        <fullName evidence="10">Nucleoside transporter YegT</fullName>
    </submittedName>
</protein>
<feature type="transmembrane region" description="Helical" evidence="9">
    <location>
        <begin position="137"/>
        <end position="158"/>
    </location>
</feature>
<dbReference type="RefSeq" id="WP_145271851.1">
    <property type="nucleotide sequence ID" value="NZ_CP036272.1"/>
</dbReference>
<feature type="transmembrane region" description="Helical" evidence="9">
    <location>
        <begin position="429"/>
        <end position="448"/>
    </location>
</feature>
<accession>A0A517SUH2</accession>
<comment type="subcellular location">
    <subcellularLocation>
        <location evidence="1">Cell membrane</location>
        <topology evidence="1">Multi-pass membrane protein</topology>
    </subcellularLocation>
</comment>
<feature type="transmembrane region" description="Helical" evidence="9">
    <location>
        <begin position="45"/>
        <end position="63"/>
    </location>
</feature>
<dbReference type="SUPFAM" id="SSF103473">
    <property type="entry name" value="MFS general substrate transporter"/>
    <property type="match status" value="1"/>
</dbReference>
<keyword evidence="4 9" id="KW-0812">Transmembrane</keyword>
<feature type="transmembrane region" description="Helical" evidence="9">
    <location>
        <begin position="72"/>
        <end position="91"/>
    </location>
</feature>
<feature type="transmembrane region" description="Helical" evidence="9">
    <location>
        <begin position="164"/>
        <end position="182"/>
    </location>
</feature>
<feature type="transmembrane region" description="Helical" evidence="9">
    <location>
        <begin position="274"/>
        <end position="294"/>
    </location>
</feature>